<evidence type="ECO:0000256" key="1">
    <source>
        <dbReference type="ARBA" id="ARBA00001933"/>
    </source>
</evidence>
<evidence type="ECO:0000313" key="15">
    <source>
        <dbReference type="EMBL" id="PTM35785.1"/>
    </source>
</evidence>
<dbReference type="EC" id="4.1.3.38" evidence="8 12"/>
<sequence length="271" mass="29940">MFLINGLEQDTLPASDRATQFGDGCFTTARIHHGDVCFLAEHIRRLRGACEKLLIPFTDWDTLAGEMAQRAKGHSSGVLKVIISRGSGGRGYSGASCQHPVRILSVSAYPSHYEHWRHDGITLELSPVRLGRNPALAGIKHLNRLEQVLIRAHLDQSDADEALVLDSEGFITECCAANLFWRQGSDVFTPKLDQAGVNGIMRQFCLQQLAHSGFRVVEINAAENALITAEEVVVCNALMPVVPVRACGQHRWSSRELYHFLAPLCEQTRTS</sequence>
<gene>
    <name evidence="15" type="ORF">DA103_10565</name>
</gene>
<name>A0A2T4Y0U1_ENTCL</name>
<evidence type="ECO:0000256" key="9">
    <source>
        <dbReference type="ARBA" id="ARBA00049529"/>
    </source>
</evidence>
<dbReference type="FunFam" id="3.20.10.10:FF:000002">
    <property type="entry name" value="D-alanine aminotransferase"/>
    <property type="match status" value="1"/>
</dbReference>
<reference evidence="15 16" key="1">
    <citation type="submission" date="2018-04" db="EMBL/GenBank/DDBJ databases">
        <title>Genome sequencing reveals highly heavy metal resistance and biotechnology application of the novel Enterobacter cloacae amazonensis isolated from wastewater river in Manaus - Amazonas.</title>
        <authorList>
            <person name="Astolfi M.C.T."/>
            <person name="Carvalho E.B.D.S."/>
            <person name="Lacerda L.B."/>
            <person name="Pinto M.V."/>
            <person name="Nogueira V.B."/>
            <person name="Barros A.M."/>
            <person name="Astolfi-Filho S."/>
        </authorList>
    </citation>
    <scope>NUCLEOTIDE SEQUENCE [LARGE SCALE GENOMIC DNA]</scope>
    <source>
        <strain evidence="16">amazonensis</strain>
    </source>
</reference>
<keyword evidence="5" id="KW-0289">Folate biosynthesis</keyword>
<dbReference type="CDD" id="cd01559">
    <property type="entry name" value="ADCL_like"/>
    <property type="match status" value="1"/>
</dbReference>
<evidence type="ECO:0000256" key="2">
    <source>
        <dbReference type="ARBA" id="ARBA00009320"/>
    </source>
</evidence>
<dbReference type="InterPro" id="IPR001544">
    <property type="entry name" value="Aminotrans_IV"/>
</dbReference>
<dbReference type="Gene3D" id="3.20.10.10">
    <property type="entry name" value="D-amino Acid Aminotransferase, subunit A, domain 2"/>
    <property type="match status" value="1"/>
</dbReference>
<evidence type="ECO:0000256" key="7">
    <source>
        <dbReference type="ARBA" id="ARBA00035633"/>
    </source>
</evidence>
<comment type="caution">
    <text evidence="15">The sequence shown here is derived from an EMBL/GenBank/DDBJ whole genome shotgun (WGS) entry which is preliminary data.</text>
</comment>
<evidence type="ECO:0000256" key="8">
    <source>
        <dbReference type="ARBA" id="ARBA00035676"/>
    </source>
</evidence>
<proteinExistence type="inferred from homology"/>
<dbReference type="PROSITE" id="PS00770">
    <property type="entry name" value="AA_TRANSFER_CLASS_4"/>
    <property type="match status" value="1"/>
</dbReference>
<dbReference type="GO" id="GO:0030170">
    <property type="term" value="F:pyridoxal phosphate binding"/>
    <property type="evidence" value="ECO:0007669"/>
    <property type="project" value="InterPro"/>
</dbReference>
<dbReference type="SUPFAM" id="SSF56752">
    <property type="entry name" value="D-aminoacid aminotransferase-like PLP-dependent enzymes"/>
    <property type="match status" value="1"/>
</dbReference>
<dbReference type="GO" id="GO:0046656">
    <property type="term" value="P:folic acid biosynthetic process"/>
    <property type="evidence" value="ECO:0007669"/>
    <property type="project" value="UniProtKB-KW"/>
</dbReference>
<dbReference type="InterPro" id="IPR036038">
    <property type="entry name" value="Aminotransferase-like"/>
</dbReference>
<dbReference type="GO" id="GO:0005829">
    <property type="term" value="C:cytosol"/>
    <property type="evidence" value="ECO:0007669"/>
    <property type="project" value="TreeGrafter"/>
</dbReference>
<comment type="catalytic activity">
    <reaction evidence="9">
        <text>4-amino-4-deoxychorismate = 4-aminobenzoate + pyruvate + H(+)</text>
        <dbReference type="Rhea" id="RHEA:16201"/>
        <dbReference type="ChEBI" id="CHEBI:15361"/>
        <dbReference type="ChEBI" id="CHEBI:15378"/>
        <dbReference type="ChEBI" id="CHEBI:17836"/>
        <dbReference type="ChEBI" id="CHEBI:58406"/>
        <dbReference type="EC" id="4.1.3.38"/>
    </reaction>
</comment>
<dbReference type="OrthoDB" id="9805628at2"/>
<comment type="function">
    <text evidence="10">Involved in the biosynthesis of p-aminobenzoate (PABA), a precursor of tetrahydrofolate. Converts 4-amino-4-deoxychorismate into 4-aminobenzoate (PABA) and pyruvate.</text>
</comment>
<dbReference type="NCBIfam" id="NF004761">
    <property type="entry name" value="PRK06092.1"/>
    <property type="match status" value="1"/>
</dbReference>
<evidence type="ECO:0000256" key="14">
    <source>
        <dbReference type="RuleBase" id="RU004516"/>
    </source>
</evidence>
<comment type="similarity">
    <text evidence="2 13">Belongs to the class-IV pyridoxal-phosphate-dependent aminotransferase family.</text>
</comment>
<dbReference type="NCBIfam" id="TIGR03461">
    <property type="entry name" value="pabC_Proteo"/>
    <property type="match status" value="1"/>
</dbReference>
<evidence type="ECO:0000256" key="12">
    <source>
        <dbReference type="NCBIfam" id="TIGR03461"/>
    </source>
</evidence>
<dbReference type="AlphaFoldDB" id="A0A2T4Y0U1"/>
<dbReference type="Gene3D" id="3.30.470.10">
    <property type="match status" value="1"/>
</dbReference>
<evidence type="ECO:0000256" key="6">
    <source>
        <dbReference type="ARBA" id="ARBA00023239"/>
    </source>
</evidence>
<dbReference type="EMBL" id="PZPP01000011">
    <property type="protein sequence ID" value="PTM35785.1"/>
    <property type="molecule type" value="Genomic_DNA"/>
</dbReference>
<keyword evidence="4 14" id="KW-0663">Pyridoxal phosphate</keyword>
<comment type="cofactor">
    <cofactor evidence="1 14">
        <name>pyridoxal 5'-phosphate</name>
        <dbReference type="ChEBI" id="CHEBI:597326"/>
    </cofactor>
</comment>
<dbReference type="Proteomes" id="UP000241614">
    <property type="component" value="Unassembled WGS sequence"/>
</dbReference>
<comment type="pathway">
    <text evidence="7">Cofactor biosynthesis; tetrahydrofolate biosynthesis; 4-aminobenzoate from chorismate: step 2/2.</text>
</comment>
<dbReference type="InterPro" id="IPR050571">
    <property type="entry name" value="Class-IV_PLP-Dep_Aminotrnsfr"/>
</dbReference>
<protein>
    <recommendedName>
        <fullName evidence="11 12">Aminodeoxychorismate lyase</fullName>
        <ecNumber evidence="8 12">4.1.3.38</ecNumber>
    </recommendedName>
</protein>
<evidence type="ECO:0000313" key="16">
    <source>
        <dbReference type="Proteomes" id="UP000241614"/>
    </source>
</evidence>
<dbReference type="PANTHER" id="PTHR42743">
    <property type="entry name" value="AMINO-ACID AMINOTRANSFERASE"/>
    <property type="match status" value="1"/>
</dbReference>
<dbReference type="GO" id="GO:0008153">
    <property type="term" value="P:4-aminobenzoate biosynthetic process"/>
    <property type="evidence" value="ECO:0007669"/>
    <property type="project" value="UniProtKB-UniRule"/>
</dbReference>
<organism evidence="15 16">
    <name type="scientific">Enterobacter cloacae</name>
    <dbReference type="NCBI Taxonomy" id="550"/>
    <lineage>
        <taxon>Bacteria</taxon>
        <taxon>Pseudomonadati</taxon>
        <taxon>Pseudomonadota</taxon>
        <taxon>Gammaproteobacteria</taxon>
        <taxon>Enterobacterales</taxon>
        <taxon>Enterobacteriaceae</taxon>
        <taxon>Enterobacter</taxon>
        <taxon>Enterobacter cloacae complex</taxon>
    </lineage>
</organism>
<evidence type="ECO:0000256" key="13">
    <source>
        <dbReference type="RuleBase" id="RU004106"/>
    </source>
</evidence>
<comment type="subunit">
    <text evidence="3">Homodimer.</text>
</comment>
<dbReference type="InterPro" id="IPR043132">
    <property type="entry name" value="BCAT-like_C"/>
</dbReference>
<dbReference type="InterPro" id="IPR043131">
    <property type="entry name" value="BCAT-like_N"/>
</dbReference>
<evidence type="ECO:0000256" key="4">
    <source>
        <dbReference type="ARBA" id="ARBA00022898"/>
    </source>
</evidence>
<dbReference type="InterPro" id="IPR017824">
    <property type="entry name" value="Aminodeoxychorismate_lyase_IV"/>
</dbReference>
<dbReference type="InterPro" id="IPR018300">
    <property type="entry name" value="Aminotrans_IV_CS"/>
</dbReference>
<evidence type="ECO:0000256" key="3">
    <source>
        <dbReference type="ARBA" id="ARBA00011738"/>
    </source>
</evidence>
<dbReference type="RefSeq" id="WP_108090217.1">
    <property type="nucleotide sequence ID" value="NZ_PZPP01000011.1"/>
</dbReference>
<keyword evidence="6 15" id="KW-0456">Lyase</keyword>
<evidence type="ECO:0000256" key="10">
    <source>
        <dbReference type="ARBA" id="ARBA00054027"/>
    </source>
</evidence>
<accession>A0A2T4Y0U1</accession>
<evidence type="ECO:0000256" key="11">
    <source>
        <dbReference type="ARBA" id="ARBA00069174"/>
    </source>
</evidence>
<dbReference type="GO" id="GO:0008696">
    <property type="term" value="F:4-amino-4-deoxychorismate lyase activity"/>
    <property type="evidence" value="ECO:0007669"/>
    <property type="project" value="UniProtKB-UniRule"/>
</dbReference>
<evidence type="ECO:0000256" key="5">
    <source>
        <dbReference type="ARBA" id="ARBA00022909"/>
    </source>
</evidence>
<dbReference type="PANTHER" id="PTHR42743:SF2">
    <property type="entry name" value="AMINODEOXYCHORISMATE LYASE"/>
    <property type="match status" value="1"/>
</dbReference>
<dbReference type="Pfam" id="PF01063">
    <property type="entry name" value="Aminotran_4"/>
    <property type="match status" value="1"/>
</dbReference>